<dbReference type="Proteomes" id="UP000676325">
    <property type="component" value="Unassembled WGS sequence"/>
</dbReference>
<dbReference type="SUPFAM" id="SSF53067">
    <property type="entry name" value="Actin-like ATPase domain"/>
    <property type="match status" value="1"/>
</dbReference>
<name>A0A941EFI6_9ACTN</name>
<reference evidence="2" key="1">
    <citation type="submission" date="2021-04" db="EMBL/GenBank/DDBJ databases">
        <title>Genome based classification of Actinospica acidithermotolerans sp. nov., an actinobacterium isolated from an Indonesian hot spring.</title>
        <authorList>
            <person name="Kusuma A.B."/>
            <person name="Putra K.E."/>
            <person name="Nafisah S."/>
            <person name="Loh J."/>
            <person name="Nouioui I."/>
            <person name="Goodfellow M."/>
        </authorList>
    </citation>
    <scope>NUCLEOTIDE SEQUENCE</scope>
    <source>
        <strain evidence="2">MGRD01-02</strain>
    </source>
</reference>
<dbReference type="Gene3D" id="3.30.420.40">
    <property type="match status" value="2"/>
</dbReference>
<organism evidence="2 3">
    <name type="scientific">Actinospica acidithermotolerans</name>
    <dbReference type="NCBI Taxonomy" id="2828514"/>
    <lineage>
        <taxon>Bacteria</taxon>
        <taxon>Bacillati</taxon>
        <taxon>Actinomycetota</taxon>
        <taxon>Actinomycetes</taxon>
        <taxon>Catenulisporales</taxon>
        <taxon>Actinospicaceae</taxon>
        <taxon>Actinospica</taxon>
    </lineage>
</organism>
<dbReference type="PANTHER" id="PTHR18964">
    <property type="entry name" value="ROK (REPRESSOR, ORF, KINASE) FAMILY"/>
    <property type="match status" value="1"/>
</dbReference>
<dbReference type="SUPFAM" id="SSF46785">
    <property type="entry name" value="Winged helix' DNA-binding domain"/>
    <property type="match status" value="1"/>
</dbReference>
<protein>
    <submittedName>
        <fullName evidence="2">ROK family protein</fullName>
    </submittedName>
</protein>
<dbReference type="InterPro" id="IPR043129">
    <property type="entry name" value="ATPase_NBD"/>
</dbReference>
<dbReference type="Pfam" id="PF00480">
    <property type="entry name" value="ROK"/>
    <property type="match status" value="1"/>
</dbReference>
<dbReference type="RefSeq" id="WP_212520762.1">
    <property type="nucleotide sequence ID" value="NZ_JAGSOH010000092.1"/>
</dbReference>
<proteinExistence type="inferred from homology"/>
<evidence type="ECO:0000313" key="2">
    <source>
        <dbReference type="EMBL" id="MBR7829630.1"/>
    </source>
</evidence>
<accession>A0A941EFI6</accession>
<evidence type="ECO:0000313" key="3">
    <source>
        <dbReference type="Proteomes" id="UP000676325"/>
    </source>
</evidence>
<evidence type="ECO:0000256" key="1">
    <source>
        <dbReference type="ARBA" id="ARBA00006479"/>
    </source>
</evidence>
<comment type="caution">
    <text evidence="2">The sequence shown here is derived from an EMBL/GenBank/DDBJ whole genome shotgun (WGS) entry which is preliminary data.</text>
</comment>
<dbReference type="Gene3D" id="1.10.10.10">
    <property type="entry name" value="Winged helix-like DNA-binding domain superfamily/Winged helix DNA-binding domain"/>
    <property type="match status" value="1"/>
</dbReference>
<dbReference type="InterPro" id="IPR000600">
    <property type="entry name" value="ROK"/>
</dbReference>
<dbReference type="AlphaFoldDB" id="A0A941EFI6"/>
<keyword evidence="3" id="KW-1185">Reference proteome</keyword>
<dbReference type="EMBL" id="JAGSOH010000092">
    <property type="protein sequence ID" value="MBR7829630.1"/>
    <property type="molecule type" value="Genomic_DNA"/>
</dbReference>
<gene>
    <name evidence="2" type="ORF">KDK95_25210</name>
</gene>
<dbReference type="InterPro" id="IPR036390">
    <property type="entry name" value="WH_DNA-bd_sf"/>
</dbReference>
<sequence length="436" mass="45086">MTLIDAVGPPVVTRAAVPDLETVPIAQAGRRAANAGAVLRAALHHGPIARSTIARITGLSPAAVTSHCVDLMRGGVLCELPGEVRSNGAGRPHIPVAVDVTRCRVAAIHVAVQASTVALLDLAGRVLATELVPHTSTDPGVVVRRAAGALARLRAAHGGAPPLGVGVAIGGWVDAESGTVMDHPRLGWSLVPLRELLAEQTGLAVYVDNHSRALLHGEILLGQARAAASVLHLFVGNVVDAAFATRGEAHYGAGSQAGAIGHLPIEGSDARCSCGRIGCLEATVSESSLIRRAADRGLIARPDYRLLLHAARVGDGAAVAMLVERARLVGRAVALLTDVFSPELVVVMDPAAAYLPDVLAALRGSAREHLCTVRDEVDRFLLPTAFRGAVLETAGGAVILDALYRDPLGILERAAASRGNSINSEDCNIDRPGVSR</sequence>
<dbReference type="InterPro" id="IPR036388">
    <property type="entry name" value="WH-like_DNA-bd_sf"/>
</dbReference>
<comment type="similarity">
    <text evidence="1">Belongs to the ROK (NagC/XylR) family.</text>
</comment>
<dbReference type="PANTHER" id="PTHR18964:SF149">
    <property type="entry name" value="BIFUNCTIONAL UDP-N-ACETYLGLUCOSAMINE 2-EPIMERASE_N-ACETYLMANNOSAMINE KINASE"/>
    <property type="match status" value="1"/>
</dbReference>